<name>A0AAD6TQG8_9AGAR</name>
<feature type="compositionally biased region" description="Low complexity" evidence="1">
    <location>
        <begin position="236"/>
        <end position="248"/>
    </location>
</feature>
<organism evidence="2 3">
    <name type="scientific">Mycena belliarum</name>
    <dbReference type="NCBI Taxonomy" id="1033014"/>
    <lineage>
        <taxon>Eukaryota</taxon>
        <taxon>Fungi</taxon>
        <taxon>Dikarya</taxon>
        <taxon>Basidiomycota</taxon>
        <taxon>Agaricomycotina</taxon>
        <taxon>Agaricomycetes</taxon>
        <taxon>Agaricomycetidae</taxon>
        <taxon>Agaricales</taxon>
        <taxon>Marasmiineae</taxon>
        <taxon>Mycenaceae</taxon>
        <taxon>Mycena</taxon>
    </lineage>
</organism>
<comment type="caution">
    <text evidence="2">The sequence shown here is derived from an EMBL/GenBank/DDBJ whole genome shotgun (WGS) entry which is preliminary data.</text>
</comment>
<proteinExistence type="predicted"/>
<feature type="region of interest" description="Disordered" evidence="1">
    <location>
        <begin position="412"/>
        <end position="442"/>
    </location>
</feature>
<feature type="compositionally biased region" description="Low complexity" evidence="1">
    <location>
        <begin position="91"/>
        <end position="101"/>
    </location>
</feature>
<evidence type="ECO:0000313" key="2">
    <source>
        <dbReference type="EMBL" id="KAJ7076119.1"/>
    </source>
</evidence>
<accession>A0AAD6TQG8</accession>
<feature type="region of interest" description="Disordered" evidence="1">
    <location>
        <begin position="229"/>
        <end position="251"/>
    </location>
</feature>
<feature type="region of interest" description="Disordered" evidence="1">
    <location>
        <begin position="29"/>
        <end position="114"/>
    </location>
</feature>
<evidence type="ECO:0000313" key="3">
    <source>
        <dbReference type="Proteomes" id="UP001222325"/>
    </source>
</evidence>
<feature type="compositionally biased region" description="Low complexity" evidence="1">
    <location>
        <begin position="29"/>
        <end position="49"/>
    </location>
</feature>
<dbReference type="AlphaFoldDB" id="A0AAD6TQG8"/>
<feature type="compositionally biased region" description="Low complexity" evidence="1">
    <location>
        <begin position="143"/>
        <end position="155"/>
    </location>
</feature>
<gene>
    <name evidence="2" type="ORF">B0H15DRAFT_606591</name>
</gene>
<protein>
    <submittedName>
        <fullName evidence="2">Uncharacterized protein</fullName>
    </submittedName>
</protein>
<sequence length="442" mass="48598">MQNSQDHSFQPWSQYSGSTGIKVEAVPEPFSLFSPPSSPALPLTGGSLPSRRRSTSLINSPRRPRPYPPLTRDSRSRIDQLEMATTPALWGSSSSRSGNSRAATENRRGSEGNQHLLYNAQYGSMPMFENARGPSDGSDDRLSSSGSSCTSSLTGAMGDAHVSARHSVSPPQFNMSGVGWQMPAQSPYSGVHGNIAGASFFDPQASAAYSYRSSPESLSPPSPFMNSFENDTFRQPSASYPSAPRSASINSQDAELEIRRLHKRVRDLEQQTERQAKALESSSARRTYPAGSLPSLISSPPMSAGFQASWKARTEARIRQFCALNRAGNALCAWHDSRRERRVYPPRMAPDGYLNCGCTYEEALFEESLARHHVGSYLPGDSVRMDPALRNPLLKLLEARYGYKDGDFERDPRTGDWLPGEGPAFWEQQLQAGAPNPRQSRR</sequence>
<keyword evidence="3" id="KW-1185">Reference proteome</keyword>
<feature type="compositionally biased region" description="Basic and acidic residues" evidence="1">
    <location>
        <begin position="267"/>
        <end position="277"/>
    </location>
</feature>
<feature type="region of interest" description="Disordered" evidence="1">
    <location>
        <begin position="126"/>
        <end position="168"/>
    </location>
</feature>
<feature type="region of interest" description="Disordered" evidence="1">
    <location>
        <begin position="267"/>
        <end position="296"/>
    </location>
</feature>
<reference evidence="2" key="1">
    <citation type="submission" date="2023-03" db="EMBL/GenBank/DDBJ databases">
        <title>Massive genome expansion in bonnet fungi (Mycena s.s.) driven by repeated elements and novel gene families across ecological guilds.</title>
        <authorList>
            <consortium name="Lawrence Berkeley National Laboratory"/>
            <person name="Harder C.B."/>
            <person name="Miyauchi S."/>
            <person name="Viragh M."/>
            <person name="Kuo A."/>
            <person name="Thoen E."/>
            <person name="Andreopoulos B."/>
            <person name="Lu D."/>
            <person name="Skrede I."/>
            <person name="Drula E."/>
            <person name="Henrissat B."/>
            <person name="Morin E."/>
            <person name="Kohler A."/>
            <person name="Barry K."/>
            <person name="LaButti K."/>
            <person name="Morin E."/>
            <person name="Salamov A."/>
            <person name="Lipzen A."/>
            <person name="Mereny Z."/>
            <person name="Hegedus B."/>
            <person name="Baldrian P."/>
            <person name="Stursova M."/>
            <person name="Weitz H."/>
            <person name="Taylor A."/>
            <person name="Grigoriev I.V."/>
            <person name="Nagy L.G."/>
            <person name="Martin F."/>
            <person name="Kauserud H."/>
        </authorList>
    </citation>
    <scope>NUCLEOTIDE SEQUENCE</scope>
    <source>
        <strain evidence="2">CBHHK173m</strain>
    </source>
</reference>
<dbReference type="Proteomes" id="UP001222325">
    <property type="component" value="Unassembled WGS sequence"/>
</dbReference>
<evidence type="ECO:0000256" key="1">
    <source>
        <dbReference type="SAM" id="MobiDB-lite"/>
    </source>
</evidence>
<dbReference type="EMBL" id="JARJCN010000085">
    <property type="protein sequence ID" value="KAJ7076119.1"/>
    <property type="molecule type" value="Genomic_DNA"/>
</dbReference>